<dbReference type="InterPro" id="IPR021297">
    <property type="entry name" value="YlqD"/>
</dbReference>
<gene>
    <name evidence="2" type="ORF">G4Z05_02030</name>
</gene>
<reference evidence="2" key="1">
    <citation type="submission" date="2020-02" db="EMBL/GenBank/DDBJ databases">
        <title>Bacillus sedimentmangrovi sp. nov., isolated from sediment of the mangrove ecosystem.</title>
        <authorList>
            <person name="Liu G."/>
        </authorList>
    </citation>
    <scope>NUCLEOTIDE SEQUENCE [LARGE SCALE GENOMIC DNA]</scope>
    <source>
        <strain evidence="2">SgZ-7</strain>
    </source>
</reference>
<dbReference type="Gene3D" id="6.10.140.1110">
    <property type="match status" value="1"/>
</dbReference>
<dbReference type="AlphaFoldDB" id="A0A6B3TL47"/>
<evidence type="ECO:0000313" key="3">
    <source>
        <dbReference type="Proteomes" id="UP000481621"/>
    </source>
</evidence>
<evidence type="ECO:0000256" key="1">
    <source>
        <dbReference type="SAM" id="Coils"/>
    </source>
</evidence>
<comment type="caution">
    <text evidence="2">The sequence shown here is derived from an EMBL/GenBank/DDBJ whole genome shotgun (WGS) entry which is preliminary data.</text>
</comment>
<feature type="coiled-coil region" evidence="1">
    <location>
        <begin position="22"/>
        <end position="49"/>
    </location>
</feature>
<accession>A0A6B3TL47</accession>
<proteinExistence type="predicted"/>
<evidence type="ECO:0008006" key="4">
    <source>
        <dbReference type="Google" id="ProtNLM"/>
    </source>
</evidence>
<keyword evidence="1" id="KW-0175">Coiled coil</keyword>
<keyword evidence="3" id="KW-1185">Reference proteome</keyword>
<evidence type="ECO:0000313" key="2">
    <source>
        <dbReference type="EMBL" id="NEX77665.1"/>
    </source>
</evidence>
<sequence length="128" mass="15154">MQIIQTVVVKQILTEKSKQQLFEKYNSKKLQLQKECDQLQFELKRLEKTKNFSQVSLKNQFEKEIQFRKEKIKLLEFQIEQLHILPLGSELKEREVQALVEINVGDTWDVSLGQPTIIIKDGIVEEIR</sequence>
<organism evidence="2 3">
    <name type="scientific">Neobacillus thermocopriae</name>
    <dbReference type="NCBI Taxonomy" id="1215031"/>
    <lineage>
        <taxon>Bacteria</taxon>
        <taxon>Bacillati</taxon>
        <taxon>Bacillota</taxon>
        <taxon>Bacilli</taxon>
        <taxon>Bacillales</taxon>
        <taxon>Bacillaceae</taxon>
        <taxon>Neobacillus</taxon>
    </lineage>
</organism>
<name>A0A6B3TL47_9BACI</name>
<dbReference type="Proteomes" id="UP000481621">
    <property type="component" value="Unassembled WGS sequence"/>
</dbReference>
<dbReference type="RefSeq" id="WP_163250236.1">
    <property type="nucleotide sequence ID" value="NZ_JAAIUV010000002.1"/>
</dbReference>
<dbReference type="EMBL" id="JAAIUV010000002">
    <property type="protein sequence ID" value="NEX77665.1"/>
    <property type="molecule type" value="Genomic_DNA"/>
</dbReference>
<dbReference type="Pfam" id="PF11068">
    <property type="entry name" value="YlqD"/>
    <property type="match status" value="1"/>
</dbReference>
<protein>
    <recommendedName>
        <fullName evidence="4">YlqD family protein</fullName>
    </recommendedName>
</protein>